<proteinExistence type="predicted"/>
<evidence type="ECO:0000313" key="7">
    <source>
        <dbReference type="EMBL" id="EAR15116.1"/>
    </source>
</evidence>
<dbReference type="Proteomes" id="UP000009049">
    <property type="component" value="Chromosome"/>
</dbReference>
<evidence type="ECO:0000256" key="1">
    <source>
        <dbReference type="ARBA" id="ARBA00000971"/>
    </source>
</evidence>
<feature type="region of interest" description="Disordered" evidence="5">
    <location>
        <begin position="305"/>
        <end position="325"/>
    </location>
</feature>
<dbReference type="EC" id="5.2.1.8" evidence="2 4"/>
<protein>
    <recommendedName>
        <fullName evidence="2 4">peptidylprolyl isomerase</fullName>
        <ecNumber evidence="2 4">5.2.1.8</ecNumber>
    </recommendedName>
</protein>
<dbReference type="PROSITE" id="PS51257">
    <property type="entry name" value="PROKAR_LIPOPROTEIN"/>
    <property type="match status" value="1"/>
</dbReference>
<evidence type="ECO:0000256" key="3">
    <source>
        <dbReference type="ARBA" id="ARBA00023110"/>
    </source>
</evidence>
<dbReference type="RefSeq" id="WP_015754436.1">
    <property type="nucleotide sequence ID" value="NC_013222.1"/>
</dbReference>
<comment type="catalytic activity">
    <reaction evidence="1 4">
        <text>[protein]-peptidylproline (omega=180) = [protein]-peptidylproline (omega=0)</text>
        <dbReference type="Rhea" id="RHEA:16237"/>
        <dbReference type="Rhea" id="RHEA-COMP:10747"/>
        <dbReference type="Rhea" id="RHEA-COMP:10748"/>
        <dbReference type="ChEBI" id="CHEBI:83833"/>
        <dbReference type="ChEBI" id="CHEBI:83834"/>
        <dbReference type="EC" id="5.2.1.8"/>
    </reaction>
</comment>
<dbReference type="Gene3D" id="3.10.50.40">
    <property type="match status" value="1"/>
</dbReference>
<organism evidence="7 8">
    <name type="scientific">Robiginitalea biformata (strain ATCC BAA-864 / DSM 15991 / KCTC 12146 / HTCC2501)</name>
    <dbReference type="NCBI Taxonomy" id="313596"/>
    <lineage>
        <taxon>Bacteria</taxon>
        <taxon>Pseudomonadati</taxon>
        <taxon>Bacteroidota</taxon>
        <taxon>Flavobacteriia</taxon>
        <taxon>Flavobacteriales</taxon>
        <taxon>Flavobacteriaceae</taxon>
        <taxon>Robiginitalea</taxon>
    </lineage>
</organism>
<keyword evidence="8" id="KW-1185">Reference proteome</keyword>
<keyword evidence="3 4" id="KW-0697">Rotamase</keyword>
<evidence type="ECO:0000313" key="8">
    <source>
        <dbReference type="Proteomes" id="UP000009049"/>
    </source>
</evidence>
<dbReference type="KEGG" id="rbi:RB2501_12337"/>
<evidence type="ECO:0000256" key="4">
    <source>
        <dbReference type="PROSITE-ProRule" id="PRU00277"/>
    </source>
</evidence>
<dbReference type="eggNOG" id="COG0545">
    <property type="taxonomic scope" value="Bacteria"/>
</dbReference>
<dbReference type="EMBL" id="CP001712">
    <property type="protein sequence ID" value="EAR15116.1"/>
    <property type="molecule type" value="Genomic_DNA"/>
</dbReference>
<keyword evidence="4" id="KW-0413">Isomerase</keyword>
<dbReference type="OrthoDB" id="1424215at2"/>
<dbReference type="SUPFAM" id="SSF54534">
    <property type="entry name" value="FKBP-like"/>
    <property type="match status" value="1"/>
</dbReference>
<evidence type="ECO:0000256" key="2">
    <source>
        <dbReference type="ARBA" id="ARBA00013194"/>
    </source>
</evidence>
<dbReference type="InterPro" id="IPR001179">
    <property type="entry name" value="PPIase_FKBP_dom"/>
</dbReference>
<dbReference type="STRING" id="313596.RB2501_12337"/>
<feature type="domain" description="PPIase FKBP-type" evidence="6">
    <location>
        <begin position="133"/>
        <end position="238"/>
    </location>
</feature>
<dbReference type="AlphaFoldDB" id="A4CN74"/>
<dbReference type="HOGENOM" id="CLU_059537_0_0_10"/>
<name>A4CN74_ROBBH</name>
<dbReference type="InterPro" id="IPR046357">
    <property type="entry name" value="PPIase_dom_sf"/>
</dbReference>
<evidence type="ECO:0000256" key="5">
    <source>
        <dbReference type="SAM" id="MobiDB-lite"/>
    </source>
</evidence>
<evidence type="ECO:0000259" key="6">
    <source>
        <dbReference type="PROSITE" id="PS50059"/>
    </source>
</evidence>
<sequence length="325" mass="34749">MTWKKYGLCLLAAAGLIGCSNDDDGGIVEVPPRTLAEVAPEDQAAIQEFLQTHFYNYEEFQNPPADFDYRVVIDTIAGANADKEPLSAQVSSKQISVSADEFGLEDQADVLHTFYYLEARVGGGGPEEAPTVADSVLLTYEGSLLNGESFDGTFVEPIWFDLAGLQGPLSGARGFTEGMPFFKPASSITANPDGTVSAQDAGVGLIIMPSGLGFFNNSAGGIPTYSPLIFTVQVFSVKRTDHDGDGIPSIDEDLDGDGYLYNDNTDEEAERNAFGAFLTVNFLDSDDDGDGTPTREEIIINADGSITYPDSNNNGIPDYLDPDTN</sequence>
<dbReference type="GO" id="GO:0003755">
    <property type="term" value="F:peptidyl-prolyl cis-trans isomerase activity"/>
    <property type="evidence" value="ECO:0007669"/>
    <property type="project" value="UniProtKB-KW"/>
</dbReference>
<gene>
    <name evidence="7" type="ordered locus">RB2501_12337</name>
</gene>
<reference evidence="7 8" key="1">
    <citation type="journal article" date="2009" name="J. Bacteriol.">
        <title>Complete genome sequence of Robiginitalea biformata HTCC2501.</title>
        <authorList>
            <person name="Oh H.M."/>
            <person name="Giovannoni S.J."/>
            <person name="Lee K."/>
            <person name="Ferriera S."/>
            <person name="Johnson J."/>
            <person name="Cho J.C."/>
        </authorList>
    </citation>
    <scope>NUCLEOTIDE SEQUENCE [LARGE SCALE GENOMIC DNA]</scope>
    <source>
        <strain evidence="8">ATCC BAA-864 / HTCC2501 / KCTC 12146</strain>
    </source>
</reference>
<accession>A4CN74</accession>
<dbReference type="PROSITE" id="PS50059">
    <property type="entry name" value="FKBP_PPIASE"/>
    <property type="match status" value="1"/>
</dbReference>